<gene>
    <name evidence="3" type="primary">yqjC</name>
    <name evidence="2" type="ORF">EIMP300_21060</name>
    <name evidence="3" type="ORF">NCTC8985_05257</name>
</gene>
<feature type="region of interest" description="Disordered" evidence="1">
    <location>
        <begin position="1"/>
        <end position="22"/>
    </location>
</feature>
<dbReference type="Pfam" id="PF06476">
    <property type="entry name" value="DUF1090"/>
    <property type="match status" value="1"/>
</dbReference>
<evidence type="ECO:0000256" key="1">
    <source>
        <dbReference type="SAM" id="MobiDB-lite"/>
    </source>
</evidence>
<reference evidence="3 4" key="1">
    <citation type="submission" date="2018-06" db="EMBL/GenBank/DDBJ databases">
        <authorList>
            <consortium name="Pathogen Informatics"/>
            <person name="Doyle S."/>
        </authorList>
    </citation>
    <scope>NUCLEOTIDE SEQUENCE [LARGE SCALE GENOMIC DNA]</scope>
    <source>
        <strain evidence="3 4">NCTC8985</strain>
    </source>
</reference>
<evidence type="ECO:0000313" key="3">
    <source>
        <dbReference type="EMBL" id="STI79850.1"/>
    </source>
</evidence>
<accession>A0A376TS30</accession>
<dbReference type="Proteomes" id="UP000467488">
    <property type="component" value="Chromosome"/>
</dbReference>
<dbReference type="Proteomes" id="UP000254405">
    <property type="component" value="Unassembled WGS sequence"/>
</dbReference>
<evidence type="ECO:0000313" key="5">
    <source>
        <dbReference type="Proteomes" id="UP000467488"/>
    </source>
</evidence>
<evidence type="ECO:0000313" key="4">
    <source>
        <dbReference type="Proteomes" id="UP000254405"/>
    </source>
</evidence>
<proteinExistence type="predicted"/>
<dbReference type="AlphaFoldDB" id="A0A376TS30"/>
<evidence type="ECO:0000313" key="2">
    <source>
        <dbReference type="EMBL" id="BBU80706.1"/>
    </source>
</evidence>
<dbReference type="InterPro" id="IPR009468">
    <property type="entry name" value="DUF1090"/>
</dbReference>
<protein>
    <submittedName>
        <fullName evidence="3">Protein YqjC</fullName>
    </submittedName>
</protein>
<dbReference type="EMBL" id="UGCO01000001">
    <property type="protein sequence ID" value="STI79850.1"/>
    <property type="molecule type" value="Genomic_DNA"/>
</dbReference>
<dbReference type="EMBL" id="AP022360">
    <property type="protein sequence ID" value="BBU80706.1"/>
    <property type="molecule type" value="Genomic_DNA"/>
</dbReference>
<reference evidence="2 5" key="2">
    <citation type="submission" date="2020-01" db="EMBL/GenBank/DDBJ databases">
        <title>Dynamics of blaIMP-6 dissemination in carbapenem resistant Enterobacteriacea isolated from regional surveillance in Osaka, Japan.</title>
        <authorList>
            <person name="Abe R."/>
            <person name="Akeda Y."/>
            <person name="Sugawara Y."/>
            <person name="Yamamoto N."/>
            <person name="Tomono K."/>
            <person name="Takeuchi D."/>
            <person name="Kawahara R."/>
            <person name="Hamada S."/>
        </authorList>
    </citation>
    <scope>NUCLEOTIDE SEQUENCE [LARGE SCALE GENOMIC DNA]</scope>
    <source>
        <strain evidence="2 5">E300</strain>
    </source>
</reference>
<organism evidence="3 4">
    <name type="scientific">Escherichia coli</name>
    <dbReference type="NCBI Taxonomy" id="562"/>
    <lineage>
        <taxon>Bacteria</taxon>
        <taxon>Pseudomonadati</taxon>
        <taxon>Pseudomonadota</taxon>
        <taxon>Gammaproteobacteria</taxon>
        <taxon>Enterobacterales</taxon>
        <taxon>Enterobacteriaceae</taxon>
        <taxon>Escherichia</taxon>
    </lineage>
</organism>
<sequence length="42" mass="4903">MAERQQDLAEAKQKGDADKIAKRERKLAEAQEELKKLEARDY</sequence>
<name>A0A376TS30_ECOLX</name>